<dbReference type="Pfam" id="PF00702">
    <property type="entry name" value="Hydrolase"/>
    <property type="match status" value="1"/>
</dbReference>
<gene>
    <name evidence="1" type="ORF">FF011L_50740</name>
</gene>
<proteinExistence type="predicted"/>
<dbReference type="KEGG" id="rml:FF011L_50740"/>
<dbReference type="PANTHER" id="PTHR43611:SF3">
    <property type="entry name" value="FLAVIN MONONUCLEOTIDE HYDROLASE 1, CHLOROPLATIC"/>
    <property type="match status" value="1"/>
</dbReference>
<evidence type="ECO:0000313" key="2">
    <source>
        <dbReference type="Proteomes" id="UP000320672"/>
    </source>
</evidence>
<name>A0A517MN02_9BACT</name>
<reference evidence="1 2" key="1">
    <citation type="submission" date="2019-02" db="EMBL/GenBank/DDBJ databases">
        <title>Deep-cultivation of Planctomycetes and their phenomic and genomic characterization uncovers novel biology.</title>
        <authorList>
            <person name="Wiegand S."/>
            <person name="Jogler M."/>
            <person name="Boedeker C."/>
            <person name="Pinto D."/>
            <person name="Vollmers J."/>
            <person name="Rivas-Marin E."/>
            <person name="Kohn T."/>
            <person name="Peeters S.H."/>
            <person name="Heuer A."/>
            <person name="Rast P."/>
            <person name="Oberbeckmann S."/>
            <person name="Bunk B."/>
            <person name="Jeske O."/>
            <person name="Meyerdierks A."/>
            <person name="Storesund J.E."/>
            <person name="Kallscheuer N."/>
            <person name="Luecker S."/>
            <person name="Lage O.M."/>
            <person name="Pohl T."/>
            <person name="Merkel B.J."/>
            <person name="Hornburger P."/>
            <person name="Mueller R.-W."/>
            <person name="Bruemmer F."/>
            <person name="Labrenz M."/>
            <person name="Spormann A.M."/>
            <person name="Op den Camp H."/>
            <person name="Overmann J."/>
            <person name="Amann R."/>
            <person name="Jetten M.S.M."/>
            <person name="Mascher T."/>
            <person name="Medema M.H."/>
            <person name="Devos D.P."/>
            <person name="Kaster A.-K."/>
            <person name="Ovreas L."/>
            <person name="Rohde M."/>
            <person name="Galperin M.Y."/>
            <person name="Jogler C."/>
        </authorList>
    </citation>
    <scope>NUCLEOTIDE SEQUENCE [LARGE SCALE GENOMIC DNA]</scope>
    <source>
        <strain evidence="1 2">FF011L</strain>
    </source>
</reference>
<dbReference type="InterPro" id="IPR023214">
    <property type="entry name" value="HAD_sf"/>
</dbReference>
<protein>
    <submittedName>
        <fullName evidence="1">D-glucose-1-phosphatase</fullName>
    </submittedName>
</protein>
<dbReference type="AlphaFoldDB" id="A0A517MN02"/>
<sequence>MSDCSPIQFVYFDLGNVLVSFDPQRGCQQVAGWAGCQPEQVYEAVWESGLEEVFETGQCSPVEFTARIAAHLGGLEGRLQPSGAPLLDLISDMFSPIEQTLTVIQRLQKAGIRIGILSNTCHAHWDWIQRQGWPVASGWSEIDILSFEIGSMKPAAEIYAAAQQAAAVPAESIYFTDDREENVAGAIRAGWQADLFRGPKDLHKRLGQLGVPAAAGAVE</sequence>
<dbReference type="NCBIfam" id="TIGR01509">
    <property type="entry name" value="HAD-SF-IA-v3"/>
    <property type="match status" value="1"/>
</dbReference>
<dbReference type="Gene3D" id="3.40.50.1000">
    <property type="entry name" value="HAD superfamily/HAD-like"/>
    <property type="match status" value="1"/>
</dbReference>
<dbReference type="PRINTS" id="PR00413">
    <property type="entry name" value="HADHALOGNASE"/>
</dbReference>
<dbReference type="InterPro" id="IPR006439">
    <property type="entry name" value="HAD-SF_hydro_IA"/>
</dbReference>
<dbReference type="InterPro" id="IPR023198">
    <property type="entry name" value="PGP-like_dom2"/>
</dbReference>
<dbReference type="PANTHER" id="PTHR43611">
    <property type="entry name" value="ALPHA-D-GLUCOSE 1-PHOSPHATE PHOSPHATASE"/>
    <property type="match status" value="1"/>
</dbReference>
<accession>A0A517MN02</accession>
<keyword evidence="2" id="KW-1185">Reference proteome</keyword>
<dbReference type="SUPFAM" id="SSF56784">
    <property type="entry name" value="HAD-like"/>
    <property type="match status" value="1"/>
</dbReference>
<evidence type="ECO:0000313" key="1">
    <source>
        <dbReference type="EMBL" id="QDS96266.1"/>
    </source>
</evidence>
<dbReference type="Gene3D" id="1.10.150.240">
    <property type="entry name" value="Putative phosphatase, domain 2"/>
    <property type="match status" value="1"/>
</dbReference>
<dbReference type="EMBL" id="CP036262">
    <property type="protein sequence ID" value="QDS96266.1"/>
    <property type="molecule type" value="Genomic_DNA"/>
</dbReference>
<organism evidence="1 2">
    <name type="scientific">Roseimaritima multifibrata</name>
    <dbReference type="NCBI Taxonomy" id="1930274"/>
    <lineage>
        <taxon>Bacteria</taxon>
        <taxon>Pseudomonadati</taxon>
        <taxon>Planctomycetota</taxon>
        <taxon>Planctomycetia</taxon>
        <taxon>Pirellulales</taxon>
        <taxon>Pirellulaceae</taxon>
        <taxon>Roseimaritima</taxon>
    </lineage>
</organism>
<dbReference type="Proteomes" id="UP000320672">
    <property type="component" value="Chromosome"/>
</dbReference>
<dbReference type="RefSeq" id="WP_218932846.1">
    <property type="nucleotide sequence ID" value="NZ_CP036262.1"/>
</dbReference>
<dbReference type="InterPro" id="IPR036412">
    <property type="entry name" value="HAD-like_sf"/>
</dbReference>